<feature type="transmembrane region" description="Helical" evidence="7">
    <location>
        <begin position="235"/>
        <end position="257"/>
    </location>
</feature>
<reference evidence="9" key="1">
    <citation type="submission" date="2022-10" db="EMBL/GenBank/DDBJ databases">
        <title>The complete genomes of actinobacterial strains from the NBC collection.</title>
        <authorList>
            <person name="Joergensen T.S."/>
            <person name="Alvarez Arevalo M."/>
            <person name="Sterndorff E.B."/>
            <person name="Faurdal D."/>
            <person name="Vuksanovic O."/>
            <person name="Mourched A.-S."/>
            <person name="Charusanti P."/>
            <person name="Shaw S."/>
            <person name="Blin K."/>
            <person name="Weber T."/>
        </authorList>
    </citation>
    <scope>NUCLEOTIDE SEQUENCE</scope>
    <source>
        <strain evidence="9">NBC_01482</strain>
    </source>
</reference>
<gene>
    <name evidence="9" type="ORF">OG563_18870</name>
</gene>
<dbReference type="SUPFAM" id="SSF82866">
    <property type="entry name" value="Multidrug efflux transporter AcrB transmembrane domain"/>
    <property type="match status" value="2"/>
</dbReference>
<feature type="transmembrane region" description="Helical" evidence="7">
    <location>
        <begin position="605"/>
        <end position="628"/>
    </location>
</feature>
<feature type="transmembrane region" description="Helical" evidence="7">
    <location>
        <begin position="314"/>
        <end position="338"/>
    </location>
</feature>
<evidence type="ECO:0000256" key="1">
    <source>
        <dbReference type="ARBA" id="ARBA00004651"/>
    </source>
</evidence>
<dbReference type="Gene3D" id="1.20.1640.10">
    <property type="entry name" value="Multidrug efflux transporter AcrB transmembrane domain"/>
    <property type="match status" value="2"/>
</dbReference>
<evidence type="ECO:0000256" key="5">
    <source>
        <dbReference type="ARBA" id="ARBA00022989"/>
    </source>
</evidence>
<dbReference type="InterPro" id="IPR050545">
    <property type="entry name" value="Mycobact_MmpL"/>
</dbReference>
<keyword evidence="3" id="KW-1003">Cell membrane</keyword>
<dbReference type="PANTHER" id="PTHR33406">
    <property type="entry name" value="MEMBRANE PROTEIN MJ1562-RELATED"/>
    <property type="match status" value="1"/>
</dbReference>
<evidence type="ECO:0000259" key="8">
    <source>
        <dbReference type="PROSITE" id="PS50156"/>
    </source>
</evidence>
<evidence type="ECO:0000256" key="2">
    <source>
        <dbReference type="ARBA" id="ARBA00010157"/>
    </source>
</evidence>
<evidence type="ECO:0000313" key="10">
    <source>
        <dbReference type="Proteomes" id="UP001432062"/>
    </source>
</evidence>
<feature type="transmembrane region" description="Helical" evidence="7">
    <location>
        <begin position="674"/>
        <end position="697"/>
    </location>
</feature>
<keyword evidence="5 7" id="KW-1133">Transmembrane helix</keyword>
<comment type="similarity">
    <text evidence="2">Belongs to the resistance-nodulation-cell division (RND) (TC 2.A.6) family. MmpL subfamily.</text>
</comment>
<keyword evidence="6 7" id="KW-0472">Membrane</keyword>
<dbReference type="PANTHER" id="PTHR33406:SF11">
    <property type="entry name" value="MEMBRANE PROTEIN SCO6666-RELATED"/>
    <property type="match status" value="1"/>
</dbReference>
<feature type="transmembrane region" description="Helical" evidence="7">
    <location>
        <begin position="373"/>
        <end position="395"/>
    </location>
</feature>
<feature type="transmembrane region" description="Helical" evidence="7">
    <location>
        <begin position="534"/>
        <end position="555"/>
    </location>
</feature>
<keyword evidence="4 7" id="KW-0812">Transmembrane</keyword>
<sequence>MPDRRPDMFEILGRFVVHRARWILVIGVLALIAGGVVGATAFSKMQPGGQQDPNAQSSAAVTQLADKFGTDTDYVFLIEAKQGTVDGTAVATIGRDLARRLAADQRLTNVVSYWDTGSPAMRSADGTAAVVLAGNVDKDATDKEKSAASIVETYRADGPVAQIKVGGGTAIFHSITKQIGKDLGLAEAVAVPLILALLVLAFGNVVAALLTMVVGGIAILGTFAELSILGSVTDVSIYAVNLTTGLGLGLAVDYGLLMVSRFRERRAADAEPDDAVIAAVSTAGRTIAFSAATVVAALSALVIFPQYFLRSFAYGGIGVVAISAIAAVVVLPALLAVLGARTDAWRVPGVRGIRGDATPFWAGVAGFAMRRPLLAGVPVVAVLLLAAAPLLHVQFGTPDDRVLPTSTEVRQVGDAMRDDFGGGDVNALSVITETGIAAAPLADYARTLSRVEHVTQVDSSAGTFVHGELTASTSADARFARPDAQRLTVLTDLDRNSSAARDLVDRVRDVPGPAGANALVGGQVAELRDSLASIGAKLPIAIGWIVVTTFVLLFLFTGSIVQPLRALLSNVLSLAATLGLMVFVFQQGHLSGLIGFTPAPLDVSMLLLLFCITFGLSMDYEVFVISRIKELHDRGASTKEAAIEGLARTGRLVTTAAALISISFLAFTSSDVRFIQFFGLGAGLAILIDATLVRGVLVPVAMRLLGRAAWYAPKSLRLAYGRFGLAEA</sequence>
<dbReference type="RefSeq" id="WP_329414848.1">
    <property type="nucleotide sequence ID" value="NZ_CP109441.1"/>
</dbReference>
<comment type="subcellular location">
    <subcellularLocation>
        <location evidence="1">Cell membrane</location>
        <topology evidence="1">Multi-pass membrane protein</topology>
    </subcellularLocation>
</comment>
<proteinExistence type="inferred from homology"/>
<dbReference type="InterPro" id="IPR000731">
    <property type="entry name" value="SSD"/>
</dbReference>
<protein>
    <submittedName>
        <fullName evidence="9">MMPL family transporter</fullName>
    </submittedName>
</protein>
<feature type="transmembrane region" description="Helical" evidence="7">
    <location>
        <begin position="190"/>
        <end position="223"/>
    </location>
</feature>
<dbReference type="Proteomes" id="UP001432062">
    <property type="component" value="Chromosome"/>
</dbReference>
<keyword evidence="10" id="KW-1185">Reference proteome</keyword>
<evidence type="ECO:0000256" key="7">
    <source>
        <dbReference type="SAM" id="Phobius"/>
    </source>
</evidence>
<dbReference type="EMBL" id="CP109441">
    <property type="protein sequence ID" value="WUV50072.1"/>
    <property type="molecule type" value="Genomic_DNA"/>
</dbReference>
<feature type="transmembrane region" description="Helical" evidence="7">
    <location>
        <begin position="287"/>
        <end position="308"/>
    </location>
</feature>
<feature type="transmembrane region" description="Helical" evidence="7">
    <location>
        <begin position="649"/>
        <end position="668"/>
    </location>
</feature>
<evidence type="ECO:0000256" key="4">
    <source>
        <dbReference type="ARBA" id="ARBA00022692"/>
    </source>
</evidence>
<feature type="domain" description="SSD" evidence="8">
    <location>
        <begin position="206"/>
        <end position="337"/>
    </location>
</feature>
<feature type="transmembrane region" description="Helical" evidence="7">
    <location>
        <begin position="20"/>
        <end position="42"/>
    </location>
</feature>
<dbReference type="PROSITE" id="PS50156">
    <property type="entry name" value="SSD"/>
    <property type="match status" value="1"/>
</dbReference>
<evidence type="ECO:0000256" key="6">
    <source>
        <dbReference type="ARBA" id="ARBA00023136"/>
    </source>
</evidence>
<name>A0ABZ1Z3D3_9NOCA</name>
<evidence type="ECO:0000256" key="3">
    <source>
        <dbReference type="ARBA" id="ARBA00022475"/>
    </source>
</evidence>
<dbReference type="InterPro" id="IPR004869">
    <property type="entry name" value="MMPL_dom"/>
</dbReference>
<evidence type="ECO:0000313" key="9">
    <source>
        <dbReference type="EMBL" id="WUV50072.1"/>
    </source>
</evidence>
<dbReference type="Pfam" id="PF03176">
    <property type="entry name" value="MMPL"/>
    <property type="match status" value="2"/>
</dbReference>
<feature type="transmembrane region" description="Helical" evidence="7">
    <location>
        <begin position="567"/>
        <end position="585"/>
    </location>
</feature>
<accession>A0ABZ1Z3D3</accession>
<organism evidence="9 10">
    <name type="scientific">Nocardia vinacea</name>
    <dbReference type="NCBI Taxonomy" id="96468"/>
    <lineage>
        <taxon>Bacteria</taxon>
        <taxon>Bacillati</taxon>
        <taxon>Actinomycetota</taxon>
        <taxon>Actinomycetes</taxon>
        <taxon>Mycobacteriales</taxon>
        <taxon>Nocardiaceae</taxon>
        <taxon>Nocardia</taxon>
    </lineage>
</organism>